<evidence type="ECO:0000259" key="4">
    <source>
        <dbReference type="Pfam" id="PF00535"/>
    </source>
</evidence>
<sequence>MQKHSADFSVLMSVYNKENPEYLRDSLMSVFNQTLTAKEVILIKDGPVTDELNSVICQFEKKHKELHVIPFEKNRGLGKCLNDGIKLCSYDIIARMDTDDIAKPERFEEEYNYLAHHPECDIVGSWIEEFISTKDNIIAERRVPQQHKEIYEYAKRRCPVNHPTVMYRKNAVMAVGGYLEQYFPEDYFLWIRMLMNGSQFYNINKSLLWFRYSPETIKRRGGWKYAKDEIIIQHNIYKLGFISLHVMIENIAIRFSTRILPYPIRKLIYKTIRKH</sequence>
<dbReference type="InterPro" id="IPR050834">
    <property type="entry name" value="Glycosyltransf_2"/>
</dbReference>
<feature type="domain" description="Glycosyltransferase 2-like" evidence="4">
    <location>
        <begin position="9"/>
        <end position="165"/>
    </location>
</feature>
<keyword evidence="2" id="KW-0328">Glycosyltransferase</keyword>
<evidence type="ECO:0000313" key="5">
    <source>
        <dbReference type="EMBL" id="MBM6674332.1"/>
    </source>
</evidence>
<accession>A0A938WUL8</accession>
<dbReference type="InterPro" id="IPR029044">
    <property type="entry name" value="Nucleotide-diphossugar_trans"/>
</dbReference>
<protein>
    <submittedName>
        <fullName evidence="5">Glycosyltransferase</fullName>
    </submittedName>
</protein>
<dbReference type="AlphaFoldDB" id="A0A938WUL8"/>
<dbReference type="SUPFAM" id="SSF53448">
    <property type="entry name" value="Nucleotide-diphospho-sugar transferases"/>
    <property type="match status" value="1"/>
</dbReference>
<name>A0A938WUL8_9BACT</name>
<evidence type="ECO:0000313" key="6">
    <source>
        <dbReference type="Proteomes" id="UP000706891"/>
    </source>
</evidence>
<comment type="caution">
    <text evidence="5">The sequence shown here is derived from an EMBL/GenBank/DDBJ whole genome shotgun (WGS) entry which is preliminary data.</text>
</comment>
<proteinExistence type="inferred from homology"/>
<dbReference type="PANTHER" id="PTHR43685:SF5">
    <property type="entry name" value="GLYCOSYLTRANSFERASE EPSE-RELATED"/>
    <property type="match status" value="1"/>
</dbReference>
<dbReference type="Gene3D" id="3.90.550.10">
    <property type="entry name" value="Spore Coat Polysaccharide Biosynthesis Protein SpsA, Chain A"/>
    <property type="match status" value="1"/>
</dbReference>
<reference evidence="5" key="1">
    <citation type="submission" date="2020-08" db="EMBL/GenBank/DDBJ databases">
        <authorList>
            <person name="Cejkova D."/>
            <person name="Kubasova T."/>
            <person name="Jahodarova E."/>
            <person name="Rychlik I."/>
        </authorList>
    </citation>
    <scope>NUCLEOTIDE SEQUENCE</scope>
    <source>
        <strain evidence="5">An824</strain>
    </source>
</reference>
<dbReference type="Pfam" id="PF00535">
    <property type="entry name" value="Glycos_transf_2"/>
    <property type="match status" value="1"/>
</dbReference>
<dbReference type="EMBL" id="JACJJG010000070">
    <property type="protein sequence ID" value="MBM6674332.1"/>
    <property type="molecule type" value="Genomic_DNA"/>
</dbReference>
<dbReference type="GO" id="GO:0016757">
    <property type="term" value="F:glycosyltransferase activity"/>
    <property type="evidence" value="ECO:0007669"/>
    <property type="project" value="UniProtKB-KW"/>
</dbReference>
<keyword evidence="6" id="KW-1185">Reference proteome</keyword>
<dbReference type="RefSeq" id="WP_205105502.1">
    <property type="nucleotide sequence ID" value="NZ_JACJJG010000070.1"/>
</dbReference>
<gene>
    <name evidence="5" type="ORF">H6A34_10660</name>
</gene>
<dbReference type="PANTHER" id="PTHR43685">
    <property type="entry name" value="GLYCOSYLTRANSFERASE"/>
    <property type="match status" value="1"/>
</dbReference>
<organism evidence="5 6">
    <name type="scientific">Marseilla massiliensis</name>
    <dbReference type="NCBI Taxonomy" id="1841864"/>
    <lineage>
        <taxon>Bacteria</taxon>
        <taxon>Pseudomonadati</taxon>
        <taxon>Bacteroidota</taxon>
        <taxon>Bacteroidia</taxon>
        <taxon>Bacteroidales</taxon>
        <taxon>Prevotellaceae</taxon>
        <taxon>Marseilla</taxon>
    </lineage>
</organism>
<reference evidence="5" key="2">
    <citation type="journal article" date="2021" name="Sci. Rep.">
        <title>The distribution of antibiotic resistance genes in chicken gut microbiota commensals.</title>
        <authorList>
            <person name="Juricova H."/>
            <person name="Matiasovicova J."/>
            <person name="Kubasova T."/>
            <person name="Cejkova D."/>
            <person name="Rychlik I."/>
        </authorList>
    </citation>
    <scope>NUCLEOTIDE SEQUENCE</scope>
    <source>
        <strain evidence="5">An824</strain>
    </source>
</reference>
<evidence type="ECO:0000256" key="2">
    <source>
        <dbReference type="ARBA" id="ARBA00022676"/>
    </source>
</evidence>
<evidence type="ECO:0000256" key="3">
    <source>
        <dbReference type="ARBA" id="ARBA00022679"/>
    </source>
</evidence>
<dbReference type="Proteomes" id="UP000706891">
    <property type="component" value="Unassembled WGS sequence"/>
</dbReference>
<evidence type="ECO:0000256" key="1">
    <source>
        <dbReference type="ARBA" id="ARBA00006739"/>
    </source>
</evidence>
<dbReference type="InterPro" id="IPR001173">
    <property type="entry name" value="Glyco_trans_2-like"/>
</dbReference>
<keyword evidence="3" id="KW-0808">Transferase</keyword>
<comment type="similarity">
    <text evidence="1">Belongs to the glycosyltransferase 2 family.</text>
</comment>